<dbReference type="AlphaFoldDB" id="A0A8S1MJQ8"/>
<evidence type="ECO:0000313" key="1">
    <source>
        <dbReference type="EMBL" id="CAD8080600.1"/>
    </source>
</evidence>
<dbReference type="EMBL" id="CAJJDN010000040">
    <property type="protein sequence ID" value="CAD8080600.1"/>
    <property type="molecule type" value="Genomic_DNA"/>
</dbReference>
<sequence length="148" mass="18409">MKRINHIKFIYEQSLLNFIFKAIKSYKLLKYEHYDMHITFILISNFQLSQLQIQKRRYKKKLLIDNQYQIEMNFNNFRKMIDFLKIISKIQKSTNLRDQNTLNKECQDVKKKDQKLIQYFKIIIWKQRRCITFKDRMDDSRICIANIW</sequence>
<reference evidence="1" key="1">
    <citation type="submission" date="2021-01" db="EMBL/GenBank/DDBJ databases">
        <authorList>
            <consortium name="Genoscope - CEA"/>
            <person name="William W."/>
        </authorList>
    </citation>
    <scope>NUCLEOTIDE SEQUENCE</scope>
</reference>
<evidence type="ECO:0000313" key="2">
    <source>
        <dbReference type="Proteomes" id="UP000692954"/>
    </source>
</evidence>
<accession>A0A8S1MJQ8</accession>
<keyword evidence="2" id="KW-1185">Reference proteome</keyword>
<organism evidence="1 2">
    <name type="scientific">Paramecium sonneborni</name>
    <dbReference type="NCBI Taxonomy" id="65129"/>
    <lineage>
        <taxon>Eukaryota</taxon>
        <taxon>Sar</taxon>
        <taxon>Alveolata</taxon>
        <taxon>Ciliophora</taxon>
        <taxon>Intramacronucleata</taxon>
        <taxon>Oligohymenophorea</taxon>
        <taxon>Peniculida</taxon>
        <taxon>Parameciidae</taxon>
        <taxon>Paramecium</taxon>
    </lineage>
</organism>
<proteinExistence type="predicted"/>
<dbReference type="Proteomes" id="UP000692954">
    <property type="component" value="Unassembled WGS sequence"/>
</dbReference>
<gene>
    <name evidence="1" type="ORF">PSON_ATCC_30995.1.T0400343</name>
</gene>
<comment type="caution">
    <text evidence="1">The sequence shown here is derived from an EMBL/GenBank/DDBJ whole genome shotgun (WGS) entry which is preliminary data.</text>
</comment>
<protein>
    <submittedName>
        <fullName evidence="1">Uncharacterized protein</fullName>
    </submittedName>
</protein>
<name>A0A8S1MJQ8_9CILI</name>